<comment type="catalytic activity">
    <reaction evidence="1">
        <text>ATP + protein L-histidine = ADP + protein N-phospho-L-histidine.</text>
        <dbReference type="EC" id="2.7.13.3"/>
    </reaction>
</comment>
<dbReference type="Proteomes" id="UP000004668">
    <property type="component" value="Unassembled WGS sequence"/>
</dbReference>
<keyword evidence="6" id="KW-0418">Kinase</keyword>
<comment type="caution">
    <text evidence="11">The sequence shown here is derived from an EMBL/GenBank/DDBJ whole genome shotgun (WGS) entry which is preliminary data.</text>
</comment>
<evidence type="ECO:0000256" key="2">
    <source>
        <dbReference type="ARBA" id="ARBA00012438"/>
    </source>
</evidence>
<proteinExistence type="predicted"/>
<dbReference type="GO" id="GO:0016020">
    <property type="term" value="C:membrane"/>
    <property type="evidence" value="ECO:0007669"/>
    <property type="project" value="InterPro"/>
</dbReference>
<dbReference type="PANTHER" id="PTHR24421:SF10">
    <property type="entry name" value="NITRATE_NITRITE SENSOR PROTEIN NARQ"/>
    <property type="match status" value="1"/>
</dbReference>
<evidence type="ECO:0000256" key="4">
    <source>
        <dbReference type="ARBA" id="ARBA00022679"/>
    </source>
</evidence>
<feature type="transmembrane region" description="Helical" evidence="9">
    <location>
        <begin position="134"/>
        <end position="153"/>
    </location>
</feature>
<feature type="transmembrane region" description="Helical" evidence="9">
    <location>
        <begin position="159"/>
        <end position="178"/>
    </location>
</feature>
<sequence length="414" mass="44921">MRFRHLDFFVISTNNKYVLRGNKTDRNIRQTRLSWLSSEAWQYASAKPWLYVAVAAVFGTANLILMLTLRDSVIPERIVFLVLALVTTMVTPLRPRLGSIGYLIVWIALGLAPVAKTGDLTITDAVSAFLMGRFLPLRLAVPLALAPSVIMLLTIWDGGYFAMMLFAVATTLPTGLLVRVTVNSWRSEVSAVSGQLEAIRNEVAREMHDLVAYSMSQTALRAKLAASKELSPDRAREEFAAIEATAADALHELRLILRALRRNDSDDDSAEGGLGTVTTDLEGAVRAIVDDLSASGFSVTFQCTATAPCSRLQATTLSRVCREMGANVLRHGDPRRPVTASLIQNESKVHLVMTNGVSTTHDLPSSGAGILGMRERVTAIGGTLETLEENMTWMVSATVPSAPTTSPAPLEELP</sequence>
<dbReference type="InterPro" id="IPR050482">
    <property type="entry name" value="Sensor_HK_TwoCompSys"/>
</dbReference>
<keyword evidence="5" id="KW-0547">Nucleotide-binding</keyword>
<feature type="transmembrane region" description="Helical" evidence="9">
    <location>
        <begin position="78"/>
        <end position="94"/>
    </location>
</feature>
<evidence type="ECO:0000256" key="5">
    <source>
        <dbReference type="ARBA" id="ARBA00022741"/>
    </source>
</evidence>
<reference evidence="11 12" key="2">
    <citation type="submission" date="2011-10" db="EMBL/GenBank/DDBJ databases">
        <title>The Genome Sequence of Actinomyces viscosus C505.</title>
        <authorList>
            <consortium name="The Broad Institute Genome Sequencing Platform"/>
            <consortium name="The Broad Institute Genome Sequencing Center for Infectious Disease"/>
            <person name="Earl A."/>
            <person name="Ward D."/>
            <person name="Feldgarden M."/>
            <person name="Gevers D."/>
            <person name="Sibley C.D."/>
            <person name="Field T.R."/>
            <person name="Grinwis M."/>
            <person name="Eshaghurshan C.S."/>
            <person name="Surette M.G."/>
            <person name="Young S.K."/>
            <person name="Zeng Q."/>
            <person name="Gargeya S."/>
            <person name="Fitzgerald M."/>
            <person name="Haas B."/>
            <person name="Abouelleil A."/>
            <person name="Alvarado L."/>
            <person name="Arachchi H.M."/>
            <person name="Berlin A."/>
            <person name="Brown A."/>
            <person name="Chapman S.B."/>
            <person name="Chen Z."/>
            <person name="Dunbar C."/>
            <person name="Freedman E."/>
            <person name="Gearin G."/>
            <person name="Goldberg J."/>
            <person name="Griggs A."/>
            <person name="Gujja S."/>
            <person name="Heiman D."/>
            <person name="Howarth C."/>
            <person name="Larson L."/>
            <person name="Lui A."/>
            <person name="MacDonald P.J.P."/>
            <person name="Montmayeur A."/>
            <person name="Murphy C."/>
            <person name="Neiman D."/>
            <person name="Pearson M."/>
            <person name="Priest M."/>
            <person name="Roberts A."/>
            <person name="Saif S."/>
            <person name="Shea T."/>
            <person name="Shenoy N."/>
            <person name="Sisk P."/>
            <person name="Stolte C."/>
            <person name="Sykes S."/>
            <person name="Wortman J."/>
            <person name="Nusbaum C."/>
            <person name="Birren B."/>
        </authorList>
    </citation>
    <scope>NUCLEOTIDE SEQUENCE [LARGE SCALE GENOMIC DNA]</scope>
    <source>
        <strain evidence="11 12">C505</strain>
    </source>
</reference>
<evidence type="ECO:0000256" key="3">
    <source>
        <dbReference type="ARBA" id="ARBA00022553"/>
    </source>
</evidence>
<dbReference type="EMBL" id="ACRE02000072">
    <property type="protein sequence ID" value="EGE38453.1"/>
    <property type="molecule type" value="Genomic_DNA"/>
</dbReference>
<organism evidence="11 12">
    <name type="scientific">Actinomyces viscosus C505</name>
    <dbReference type="NCBI Taxonomy" id="562973"/>
    <lineage>
        <taxon>Bacteria</taxon>
        <taxon>Bacillati</taxon>
        <taxon>Actinomycetota</taxon>
        <taxon>Actinomycetes</taxon>
        <taxon>Actinomycetales</taxon>
        <taxon>Actinomycetaceae</taxon>
        <taxon>Actinomyces</taxon>
    </lineage>
</organism>
<evidence type="ECO:0000259" key="10">
    <source>
        <dbReference type="Pfam" id="PF07730"/>
    </source>
</evidence>
<dbReference type="eggNOG" id="COG4585">
    <property type="taxonomic scope" value="Bacteria"/>
</dbReference>
<dbReference type="Pfam" id="PF07730">
    <property type="entry name" value="HisKA_3"/>
    <property type="match status" value="1"/>
</dbReference>
<gene>
    <name evidence="11" type="ORF">HMPREF0059_01309</name>
</gene>
<dbReference type="EC" id="2.7.13.3" evidence="2"/>
<dbReference type="PANTHER" id="PTHR24421">
    <property type="entry name" value="NITRATE/NITRITE SENSOR PROTEIN NARX-RELATED"/>
    <property type="match status" value="1"/>
</dbReference>
<dbReference type="GO" id="GO:0000155">
    <property type="term" value="F:phosphorelay sensor kinase activity"/>
    <property type="evidence" value="ECO:0007669"/>
    <property type="project" value="InterPro"/>
</dbReference>
<evidence type="ECO:0000313" key="11">
    <source>
        <dbReference type="EMBL" id="EGE38453.1"/>
    </source>
</evidence>
<feature type="transmembrane region" description="Helical" evidence="9">
    <location>
        <begin position="100"/>
        <end position="122"/>
    </location>
</feature>
<keyword evidence="9" id="KW-0812">Transmembrane</keyword>
<keyword evidence="9" id="KW-0472">Membrane</keyword>
<dbReference type="SUPFAM" id="SSF55874">
    <property type="entry name" value="ATPase domain of HSP90 chaperone/DNA topoisomerase II/histidine kinase"/>
    <property type="match status" value="1"/>
</dbReference>
<feature type="domain" description="Signal transduction histidine kinase subgroup 3 dimerisation and phosphoacceptor" evidence="10">
    <location>
        <begin position="200"/>
        <end position="263"/>
    </location>
</feature>
<evidence type="ECO:0000256" key="8">
    <source>
        <dbReference type="ARBA" id="ARBA00023012"/>
    </source>
</evidence>
<keyword evidence="8" id="KW-0902">Two-component regulatory system</keyword>
<dbReference type="HOGENOM" id="CLU_791382_0_0_11"/>
<dbReference type="AlphaFoldDB" id="F2UWW9"/>
<evidence type="ECO:0000313" key="12">
    <source>
        <dbReference type="Proteomes" id="UP000004668"/>
    </source>
</evidence>
<dbReference type="InterPro" id="IPR036890">
    <property type="entry name" value="HATPase_C_sf"/>
</dbReference>
<protein>
    <recommendedName>
        <fullName evidence="2">histidine kinase</fullName>
        <ecNumber evidence="2">2.7.13.3</ecNumber>
    </recommendedName>
</protein>
<dbReference type="Gene3D" id="1.20.5.1930">
    <property type="match status" value="1"/>
</dbReference>
<keyword evidence="3" id="KW-0597">Phosphoprotein</keyword>
<dbReference type="GO" id="GO:0046983">
    <property type="term" value="F:protein dimerization activity"/>
    <property type="evidence" value="ECO:0007669"/>
    <property type="project" value="InterPro"/>
</dbReference>
<feature type="transmembrane region" description="Helical" evidence="9">
    <location>
        <begin position="49"/>
        <end position="69"/>
    </location>
</feature>
<evidence type="ECO:0000256" key="7">
    <source>
        <dbReference type="ARBA" id="ARBA00022840"/>
    </source>
</evidence>
<keyword evidence="4" id="KW-0808">Transferase</keyword>
<keyword evidence="9" id="KW-1133">Transmembrane helix</keyword>
<dbReference type="Gene3D" id="3.30.565.10">
    <property type="entry name" value="Histidine kinase-like ATPase, C-terminal domain"/>
    <property type="match status" value="1"/>
</dbReference>
<dbReference type="InterPro" id="IPR011712">
    <property type="entry name" value="Sig_transdc_His_kin_sub3_dim/P"/>
</dbReference>
<evidence type="ECO:0000256" key="9">
    <source>
        <dbReference type="SAM" id="Phobius"/>
    </source>
</evidence>
<reference evidence="12" key="1">
    <citation type="submission" date="2010-02" db="EMBL/GenBank/DDBJ databases">
        <title>The Genome Sequence of Prevotella oris strain C735.</title>
        <authorList>
            <consortium name="The Broad Institute Genome Sequencing Platform"/>
            <person name="Ward D."/>
            <person name="Feldgarden M."/>
            <person name="Earl A."/>
            <person name="Young S.K."/>
            <person name="Zeng Q."/>
            <person name="Koehrsen M."/>
            <person name="Alvarado L."/>
            <person name="Berlin A."/>
            <person name="Bochicchio J."/>
            <person name="Borenstein D."/>
            <person name="Chapman S.B."/>
            <person name="Chen Z."/>
            <person name="Engels R."/>
            <person name="Freedman E."/>
            <person name="Gellesch M."/>
            <person name="Goldberg J."/>
            <person name="Griggs A."/>
            <person name="Gujja S."/>
            <person name="Heilman E."/>
            <person name="Heiman D."/>
            <person name="Hepburn T."/>
            <person name="Howarth C."/>
            <person name="Jen D."/>
            <person name="Larson L."/>
            <person name="Mehta T."/>
            <person name="Park D."/>
            <person name="Pearson M."/>
            <person name="Roberts A."/>
            <person name="Saif S."/>
            <person name="Shea T."/>
            <person name="Shenoy N."/>
            <person name="Sisk P."/>
            <person name="Stolte C."/>
            <person name="Sykes S."/>
            <person name="Thomson T."/>
            <person name="Walk T."/>
            <person name="White J."/>
            <person name="Yandava C."/>
            <person name="Sibley C.D."/>
            <person name="Field T.R."/>
            <person name="Grinwis M."/>
            <person name="Eshaghurshan C.S."/>
            <person name="Surette M.G."/>
            <person name="Haas B."/>
            <person name="Nusbaum C."/>
            <person name="Birren B."/>
        </authorList>
    </citation>
    <scope>NUCLEOTIDE SEQUENCE [LARGE SCALE GENOMIC DNA]</scope>
    <source>
        <strain evidence="12">C505</strain>
    </source>
</reference>
<name>F2UWW9_ACTVI</name>
<evidence type="ECO:0000256" key="1">
    <source>
        <dbReference type="ARBA" id="ARBA00000085"/>
    </source>
</evidence>
<dbReference type="GO" id="GO:0005524">
    <property type="term" value="F:ATP binding"/>
    <property type="evidence" value="ECO:0007669"/>
    <property type="project" value="UniProtKB-KW"/>
</dbReference>
<accession>F2UWW9</accession>
<evidence type="ECO:0000256" key="6">
    <source>
        <dbReference type="ARBA" id="ARBA00022777"/>
    </source>
</evidence>
<keyword evidence="7" id="KW-0067">ATP-binding</keyword>